<evidence type="ECO:0000313" key="1">
    <source>
        <dbReference type="EMBL" id="GAA1538664.1"/>
    </source>
</evidence>
<sequence>MLANSSIGNAINRRHSSITQDDILSAERDYSKFATDALIVESMSEGVPLSTAVLEMAGLDATLSKDDLDVMMSPFDDPEKMIMWLVRSSFLGVETSRGVFEHIEGEEEARRHINMARRLAVREDRRERFRIHPAFRPHLRVRDDDLHDSSVVDGTLI</sequence>
<proteinExistence type="predicted"/>
<organism evidence="1 2">
    <name type="scientific">Dermacoccus barathri</name>
    <dbReference type="NCBI Taxonomy" id="322601"/>
    <lineage>
        <taxon>Bacteria</taxon>
        <taxon>Bacillati</taxon>
        <taxon>Actinomycetota</taxon>
        <taxon>Actinomycetes</taxon>
        <taxon>Micrococcales</taxon>
        <taxon>Dermacoccaceae</taxon>
        <taxon>Dermacoccus</taxon>
    </lineage>
</organism>
<name>A0ABN2BFK3_9MICO</name>
<dbReference type="EMBL" id="BAAANV010000031">
    <property type="protein sequence ID" value="GAA1538664.1"/>
    <property type="molecule type" value="Genomic_DNA"/>
</dbReference>
<accession>A0ABN2BFK3</accession>
<keyword evidence="2" id="KW-1185">Reference proteome</keyword>
<comment type="caution">
    <text evidence="1">The sequence shown here is derived from an EMBL/GenBank/DDBJ whole genome shotgun (WGS) entry which is preliminary data.</text>
</comment>
<evidence type="ECO:0000313" key="2">
    <source>
        <dbReference type="Proteomes" id="UP001501288"/>
    </source>
</evidence>
<gene>
    <name evidence="1" type="ORF">GCM10009762_10390</name>
</gene>
<protein>
    <submittedName>
        <fullName evidence="1">Uncharacterized protein</fullName>
    </submittedName>
</protein>
<dbReference type="Proteomes" id="UP001501288">
    <property type="component" value="Unassembled WGS sequence"/>
</dbReference>
<reference evidence="1 2" key="1">
    <citation type="journal article" date="2019" name="Int. J. Syst. Evol. Microbiol.">
        <title>The Global Catalogue of Microorganisms (GCM) 10K type strain sequencing project: providing services to taxonomists for standard genome sequencing and annotation.</title>
        <authorList>
            <consortium name="The Broad Institute Genomics Platform"/>
            <consortium name="The Broad Institute Genome Sequencing Center for Infectious Disease"/>
            <person name="Wu L."/>
            <person name="Ma J."/>
        </authorList>
    </citation>
    <scope>NUCLEOTIDE SEQUENCE [LARGE SCALE GENOMIC DNA]</scope>
    <source>
        <strain evidence="1 2">JCM 14588</strain>
    </source>
</reference>